<reference evidence="1 2" key="1">
    <citation type="journal article" date="2021" name="ISME J.">
        <title>Genomic evolution of the class Acidithiobacillia: deep-branching Proteobacteria living in extreme acidic conditions.</title>
        <authorList>
            <person name="Moya-Beltran A."/>
            <person name="Beard S."/>
            <person name="Rojas-Villalobos C."/>
            <person name="Issotta F."/>
            <person name="Gallardo Y."/>
            <person name="Ulloa R."/>
            <person name="Giaveno A."/>
            <person name="Degli Esposti M."/>
            <person name="Johnson D.B."/>
            <person name="Quatrini R."/>
        </authorList>
    </citation>
    <scope>NUCLEOTIDE SEQUENCE [LARGE SCALE GENOMIC DNA]</scope>
    <source>
        <strain evidence="1 2">GG1-14</strain>
    </source>
</reference>
<gene>
    <name evidence="1" type="ORF">HHS34_007220</name>
</gene>
<evidence type="ECO:0000313" key="1">
    <source>
        <dbReference type="EMBL" id="XRI72252.1"/>
    </source>
</evidence>
<protein>
    <submittedName>
        <fullName evidence="1">DUF4011 domain-containing protein</fullName>
    </submittedName>
</protein>
<accession>A0ACD5HAZ5</accession>
<keyword evidence="2" id="KW-1185">Reference proteome</keyword>
<dbReference type="Proteomes" id="UP001195965">
    <property type="component" value="Chromosome"/>
</dbReference>
<proteinExistence type="predicted"/>
<sequence>MTTVNLDSSALTSALEQLRLKLLDLTGRNRLINFNHTAGKSLQFIEGHSAAIYQRLVEANNKASISILGLPEPSREDWVERNGRLQRPEPREWAKSRGISTSYDIPGAGEGSEESNVRALMYPDDLAKQCRKIGREATLAIEETGANMLFLVLGFLEFPDQRDSDKTFTAPLISVPVSLQKKEIAGIQQFSLQYTGDDISENLPLREKLRNDFGLVLPELAEEQIDVNGYFAEVQAIIKKQPGFALEHRVSLCLLSFSNMLLVRDLDPTEWPENGDENSLIDHPIVREVFEGRADDGGTGLNLAEEHLVEEGPGASIPLVYDADSSQHSALIDVLSLKKNLVIEGPPGTGKSQTITNLIAACLADGKKVLFVAEKLAALEVVKNRLSLAGLDPFVLELHSNKTNKKRVLEEISKRTTFRPNHPNDLPRLQQQLEAHRQDIKAYTDLINSIAHNAFGLTLHQIMWRAEKHRQGLSNEESMLNQITIGDATQISEFEFGRRMDCLRYLGSQYKSVGGFDSSCTFWGFYPEHLIPGDEVKLTRLFETADEWGRDLVEASKYFSQVLGGRVHNLSLAFSGEQLAILKNLLETANQQLPLHLIPGFFEDDETGAKAAQALDAFAKQVEQFHILEGVVNTALKLESSVTKSRTDGLKGLQRIAGSLGAELGTLNEFRILHQQLVETADKLSTANTNLMIFMSEKKIHYNGSTQKLEQLLSFTNLVLDAPEEHFHLQTPGLTRDGAVHALDQLLALQGEWTGLEKELGDSLYVDTLPHEGDIKQAILTLREGDAWYRIFQGRWRKAVGLHKSLQRTKRKMPGQKRREQLEQIVKLTGLKEQWKSSPTWMQFLGFPAPATLSSMEGYLALAKWNRGIKVASEDIQAVLIDPASFTADQARALRREFSTVKMEITTAIAAVKDINAKLKRLSEFDGSNLIDKVLEKASKFTEALKDQLEWLELEVRSQATFSQVIAGCDAALERSSLKSQIQSNARIKSLLGDLYMGVDTDCSTAIEALSFGQSIDGLNLSPQIKHKLRTGHPIETCRILVAALEPVHMGLQQVERLSNALFQFGKFELETWTGAPADEDLELFVSALHGAVQTAVEDPGLLIPWSLYLTRRKEANDLALSEFIELLESKRIKPDELLDAYAYCTYSTITREAFRNIPQLGHFTGLKHNQIRDEFKRLDKEIIALRGKAIAFECTRKASPPTGRTGARVDDRTEMVLLNYLMPQQRPRMPVRKILTRAGRAIQELKPCFMMGPQAVAQYLAPGAIKFDLVIMDEASQLKPEQAIGSIARGGQLVVVGDPKQLPPTSFFSRMIQDGDGGDDHFTTTDAESILDVCSSHFRPTRSLRWHYRSQHHSLIAFSNHSFYRGNLVIFPSPYGQGGKLGVSAVYLADAIYENQTNLREAKRVVDAILEHIATRPNESLGVVTLNIKQRDLIAELLEERLRSVRGADSYRDHWVSEGQPLFIKNLENVQGDERDAIIISTTFGKPPGSSAVRQNFGPISRQGGWRRLNVLFTRAKKSIALYTSLRPEDIVMDGTTPDGTKALRNYLEYARTGSLPTIEETDREPDSDFEISVMDMLKMRGYEVTPQLGVAGYRIDIAVKHPDAPGSYLAAIECDGATYHSALSVRDRDRIRQEILEALGWRGRIWRIWSTDWFRTPRQETEKLINFLEYLRERWKPDHTSGDAWIEEGQVAGQLTARAIGQIESVENTVQVERERDAVCSVLIDTEDDLEIEVGDVVRYIDLARPNDVMTVQITRGKDDFTNGIVNESRPLAQAILGAVVGDEVVLHLAGSASKTFQVVEIVRPEKITKMS</sequence>
<name>A0ACD5HAZ5_9PROT</name>
<organism evidence="1 2">
    <name type="scientific">Acidithiobacillus montserratensis</name>
    <dbReference type="NCBI Taxonomy" id="2729135"/>
    <lineage>
        <taxon>Bacteria</taxon>
        <taxon>Pseudomonadati</taxon>
        <taxon>Pseudomonadota</taxon>
        <taxon>Acidithiobacillia</taxon>
        <taxon>Acidithiobacillales</taxon>
        <taxon>Acidithiobacillaceae</taxon>
        <taxon>Acidithiobacillus</taxon>
    </lineage>
</organism>
<evidence type="ECO:0000313" key="2">
    <source>
        <dbReference type="Proteomes" id="UP001195965"/>
    </source>
</evidence>
<dbReference type="EMBL" id="CP127526">
    <property type="protein sequence ID" value="XRI72252.1"/>
    <property type="molecule type" value="Genomic_DNA"/>
</dbReference>